<organism evidence="3 4">
    <name type="scientific">Tribonema minus</name>
    <dbReference type="NCBI Taxonomy" id="303371"/>
    <lineage>
        <taxon>Eukaryota</taxon>
        <taxon>Sar</taxon>
        <taxon>Stramenopiles</taxon>
        <taxon>Ochrophyta</taxon>
        <taxon>PX clade</taxon>
        <taxon>Xanthophyceae</taxon>
        <taxon>Tribonematales</taxon>
        <taxon>Tribonemataceae</taxon>
        <taxon>Tribonema</taxon>
    </lineage>
</organism>
<gene>
    <name evidence="3" type="ORF">JKP88DRAFT_194300</name>
</gene>
<reference evidence="3" key="1">
    <citation type="submission" date="2021-02" db="EMBL/GenBank/DDBJ databases">
        <title>First Annotated Genome of the Yellow-green Alga Tribonema minus.</title>
        <authorList>
            <person name="Mahan K.M."/>
        </authorList>
    </citation>
    <scope>NUCLEOTIDE SEQUENCE</scope>
    <source>
        <strain evidence="3">UTEX B ZZ1240</strain>
    </source>
</reference>
<dbReference type="InterPro" id="IPR010788">
    <property type="entry name" value="VDE_dom"/>
</dbReference>
<dbReference type="Pfam" id="PF11965">
    <property type="entry name" value="DUF3479"/>
    <property type="match status" value="1"/>
</dbReference>
<dbReference type="Gene3D" id="2.40.128.20">
    <property type="match status" value="1"/>
</dbReference>
<dbReference type="InterPro" id="IPR012674">
    <property type="entry name" value="Calycin"/>
</dbReference>
<evidence type="ECO:0000259" key="1">
    <source>
        <dbReference type="Pfam" id="PF07137"/>
    </source>
</evidence>
<sequence>MKQVARRVAWADPRGLQMDVIALPDGGSPLDVAPIEAALHGADVFIATGVTDRSEAGAIAAAVRAAGVATRLVFDSAPELDTLTKLGNYRPAAFAGVPRRLSIFRAALRGGSGDDRALYTLVKTFYERCSAEDLAFMALSLVNAYVTEVPAAQGLGKKSGVGMVACILTKCRAQLLACVREPTCKACITCLNKCPPNDQVCSYRCITSYETATFEQFSLCLMTKHNCMGNHAEMPASPDPAPMTHYRGRPLDHETGEDILIGWLGGEDQGLRPWSWKVACGQNPAYDYFPNQHQIFYRGKREGTMWYDPVFQVNTLAGEKVWRRRHYRVRRGTAPGTFFFSVLDNGVTSKEYWRIVAAAEDLSWACVYYSGAAAAAGQAYAGALLITPDGEWPAPAAMEEVTAAFATCGIEMWELYPCHNEPITDAPLDLPPEFATAQRPNRLAAAAGGGQGAATPAAH</sequence>
<evidence type="ECO:0000313" key="3">
    <source>
        <dbReference type="EMBL" id="KAG5185824.1"/>
    </source>
</evidence>
<dbReference type="GO" id="GO:0046422">
    <property type="term" value="F:violaxanthin de-epoxidase activity"/>
    <property type="evidence" value="ECO:0007669"/>
    <property type="project" value="InterPro"/>
</dbReference>
<comment type="caution">
    <text evidence="3">The sequence shown here is derived from an EMBL/GenBank/DDBJ whole genome shotgun (WGS) entry which is preliminary data.</text>
</comment>
<dbReference type="Proteomes" id="UP000664859">
    <property type="component" value="Unassembled WGS sequence"/>
</dbReference>
<proteinExistence type="predicted"/>
<evidence type="ECO:0000259" key="2">
    <source>
        <dbReference type="Pfam" id="PF11965"/>
    </source>
</evidence>
<feature type="domain" description="Magnesium chelatase subunit H N-terminal" evidence="2">
    <location>
        <begin position="5"/>
        <end position="101"/>
    </location>
</feature>
<dbReference type="AlphaFoldDB" id="A0A835Z990"/>
<dbReference type="GO" id="GO:0010028">
    <property type="term" value="P:xanthophyll cycle"/>
    <property type="evidence" value="ECO:0007669"/>
    <property type="project" value="InterPro"/>
</dbReference>
<dbReference type="OrthoDB" id="420426at2759"/>
<dbReference type="PANTHER" id="PTHR33970:SF2">
    <property type="entry name" value="OS01G0716400 PROTEIN"/>
    <property type="match status" value="1"/>
</dbReference>
<dbReference type="InterPro" id="IPR022571">
    <property type="entry name" value="Mg_chelatase_H_N"/>
</dbReference>
<dbReference type="GO" id="GO:0016851">
    <property type="term" value="F:magnesium chelatase activity"/>
    <property type="evidence" value="ECO:0007669"/>
    <property type="project" value="InterPro"/>
</dbReference>
<evidence type="ECO:0000313" key="4">
    <source>
        <dbReference type="Proteomes" id="UP000664859"/>
    </source>
</evidence>
<dbReference type="PANTHER" id="PTHR33970">
    <property type="entry name" value="VIOLAXANTHIN DE-EPOXIDASE, CHLOROPLASTIC-RELATED"/>
    <property type="match status" value="1"/>
</dbReference>
<feature type="domain" description="VDE lipocalin" evidence="1">
    <location>
        <begin position="164"/>
        <end position="417"/>
    </location>
</feature>
<accession>A0A835Z990</accession>
<protein>
    <recommendedName>
        <fullName evidence="5">VDE lipocalin domain-containing protein</fullName>
    </recommendedName>
</protein>
<keyword evidence="4" id="KW-1185">Reference proteome</keyword>
<dbReference type="Pfam" id="PF07137">
    <property type="entry name" value="VDE"/>
    <property type="match status" value="1"/>
</dbReference>
<evidence type="ECO:0008006" key="5">
    <source>
        <dbReference type="Google" id="ProtNLM"/>
    </source>
</evidence>
<dbReference type="InterPro" id="IPR044682">
    <property type="entry name" value="VDE"/>
</dbReference>
<name>A0A835Z990_9STRA</name>
<dbReference type="EMBL" id="JAFCMP010000120">
    <property type="protein sequence ID" value="KAG5185824.1"/>
    <property type="molecule type" value="Genomic_DNA"/>
</dbReference>